<dbReference type="InterPro" id="IPR050511">
    <property type="entry name" value="AMPK_gamma/SDS23_families"/>
</dbReference>
<protein>
    <recommendedName>
        <fullName evidence="8">CBS domain-containing protein</fullName>
    </recommendedName>
</protein>
<reference evidence="9" key="1">
    <citation type="submission" date="2025-08" db="UniProtKB">
        <authorList>
            <consortium name="Ensembl"/>
        </authorList>
    </citation>
    <scope>IDENTIFICATION</scope>
</reference>
<keyword evidence="3 6" id="KW-0129">CBS domain</keyword>
<keyword evidence="2" id="KW-0677">Repeat</keyword>
<dbReference type="SUPFAM" id="SSF54631">
    <property type="entry name" value="CBS-domain pair"/>
    <property type="match status" value="2"/>
</dbReference>
<evidence type="ECO:0000256" key="4">
    <source>
        <dbReference type="ARBA" id="ARBA00023160"/>
    </source>
</evidence>
<accession>A0A8C0QM86</accession>
<comment type="similarity">
    <text evidence="1">Belongs to the 5'-AMP-activated protein kinase gamma subunit family.</text>
</comment>
<dbReference type="PANTHER" id="PTHR13780">
    <property type="entry name" value="AMP-ACTIVATED PROTEIN KINASE, GAMMA REGULATORY SUBUNIT"/>
    <property type="match status" value="1"/>
</dbReference>
<dbReference type="GO" id="GO:0005737">
    <property type="term" value="C:cytoplasm"/>
    <property type="evidence" value="ECO:0007669"/>
    <property type="project" value="TreeGrafter"/>
</dbReference>
<feature type="region of interest" description="Disordered" evidence="7">
    <location>
        <begin position="1"/>
        <end position="30"/>
    </location>
</feature>
<dbReference type="InterPro" id="IPR000644">
    <property type="entry name" value="CBS_dom"/>
</dbReference>
<feature type="compositionally biased region" description="Polar residues" evidence="7">
    <location>
        <begin position="1"/>
        <end position="12"/>
    </location>
</feature>
<dbReference type="Proteomes" id="UP000694404">
    <property type="component" value="Unplaced"/>
</dbReference>
<proteinExistence type="inferred from homology"/>
<dbReference type="PROSITE" id="PS51371">
    <property type="entry name" value="CBS"/>
    <property type="match status" value="2"/>
</dbReference>
<comment type="subunit">
    <text evidence="5">AMPK is a heterotrimer of an alpha catalytic subunit (PRKAA1 or PRKAA2), a beta (PRKAB1 or PRKAB2) and a gamma non-catalytic subunits (PRKAG1, PRKAG2 or PRKAG3). Interacts with FNIP1 and FNIP2.</text>
</comment>
<dbReference type="GO" id="GO:0031588">
    <property type="term" value="C:nucleotide-activated protein kinase complex"/>
    <property type="evidence" value="ECO:0007669"/>
    <property type="project" value="TreeGrafter"/>
</dbReference>
<name>A0A8C0QM86_CHEAB</name>
<dbReference type="AlphaFoldDB" id="A0A8C0QM86"/>
<evidence type="ECO:0000256" key="1">
    <source>
        <dbReference type="ARBA" id="ARBA00006750"/>
    </source>
</evidence>
<evidence type="ECO:0000259" key="8">
    <source>
        <dbReference type="PROSITE" id="PS51371"/>
    </source>
</evidence>
<evidence type="ECO:0000256" key="6">
    <source>
        <dbReference type="PROSITE-ProRule" id="PRU00703"/>
    </source>
</evidence>
<evidence type="ECO:0000256" key="2">
    <source>
        <dbReference type="ARBA" id="ARBA00022737"/>
    </source>
</evidence>
<feature type="domain" description="CBS" evidence="8">
    <location>
        <begin position="80"/>
        <end position="140"/>
    </location>
</feature>
<keyword evidence="4" id="KW-0444">Lipid biosynthesis</keyword>
<organism evidence="9 10">
    <name type="scientific">Chelonoidis abingdonii</name>
    <name type="common">Abingdon island giant tortoise</name>
    <name type="synonym">Testudo abingdonii</name>
    <dbReference type="NCBI Taxonomy" id="106734"/>
    <lineage>
        <taxon>Eukaryota</taxon>
        <taxon>Metazoa</taxon>
        <taxon>Chordata</taxon>
        <taxon>Craniata</taxon>
        <taxon>Vertebrata</taxon>
        <taxon>Euteleostomi</taxon>
        <taxon>Archelosauria</taxon>
        <taxon>Testudinata</taxon>
        <taxon>Testudines</taxon>
        <taxon>Cryptodira</taxon>
        <taxon>Durocryptodira</taxon>
        <taxon>Testudinoidea</taxon>
        <taxon>Testudinidae</taxon>
        <taxon>Chelonoidis</taxon>
    </lineage>
</organism>
<evidence type="ECO:0000313" key="9">
    <source>
        <dbReference type="Ensembl" id="ENSCABP00000025460.1"/>
    </source>
</evidence>
<evidence type="ECO:0000256" key="7">
    <source>
        <dbReference type="SAM" id="MobiDB-lite"/>
    </source>
</evidence>
<dbReference type="SMART" id="SM00116">
    <property type="entry name" value="CBS"/>
    <property type="match status" value="3"/>
</dbReference>
<keyword evidence="10" id="KW-1185">Reference proteome</keyword>
<keyword evidence="4" id="KW-0275">Fatty acid biosynthesis</keyword>
<evidence type="ECO:0000256" key="5">
    <source>
        <dbReference type="ARBA" id="ARBA00025878"/>
    </source>
</evidence>
<reference evidence="9" key="2">
    <citation type="submission" date="2025-09" db="UniProtKB">
        <authorList>
            <consortium name="Ensembl"/>
        </authorList>
    </citation>
    <scope>IDENTIFICATION</scope>
</reference>
<dbReference type="GO" id="GO:0019887">
    <property type="term" value="F:protein kinase regulator activity"/>
    <property type="evidence" value="ECO:0007669"/>
    <property type="project" value="TreeGrafter"/>
</dbReference>
<dbReference type="GO" id="GO:0005634">
    <property type="term" value="C:nucleus"/>
    <property type="evidence" value="ECO:0007669"/>
    <property type="project" value="TreeGrafter"/>
</dbReference>
<dbReference type="PANTHER" id="PTHR13780:SF31">
    <property type="entry name" value="5'-AMP-ACTIVATED PROTEIN KINASE SUBUNIT GAMMA-3"/>
    <property type="match status" value="1"/>
</dbReference>
<evidence type="ECO:0000256" key="3">
    <source>
        <dbReference type="ARBA" id="ARBA00023122"/>
    </source>
</evidence>
<sequence length="274" mass="29456">EKSHQCSSSPIPNHTAGPKLPPQTNKQANMTVDPCEKLKQRRTLAADTFCITVWGSSEPLEPPFSGITPEGPEVPAQGSPVPPPIAASVSPSLFNAVYQLIKNRIHRLPVIEPVSGNVLHILTHKRILKFLHIFGAMLPRPRFLQRTIQELGVGTFRDVAKVLETASVYMALETFVDRRVSALPVTNEAGEVVGLYSRFDVIVSISTGAGSVLGFSGQALGGTRVYQALEFLVGGSVHRLVLVDEKNSLRGIVSLSDILQALVLSPAGIDALNS</sequence>
<dbReference type="Ensembl" id="ENSCABT00000027898.1">
    <property type="protein sequence ID" value="ENSCABP00000025460.1"/>
    <property type="gene ID" value="ENSCABG00000018727.1"/>
</dbReference>
<dbReference type="GeneTree" id="ENSGT00950000183019"/>
<dbReference type="GO" id="GO:0016208">
    <property type="term" value="F:AMP binding"/>
    <property type="evidence" value="ECO:0007669"/>
    <property type="project" value="TreeGrafter"/>
</dbReference>
<dbReference type="Gene3D" id="3.10.580.10">
    <property type="entry name" value="CBS-domain"/>
    <property type="match status" value="2"/>
</dbReference>
<dbReference type="GO" id="GO:0006633">
    <property type="term" value="P:fatty acid biosynthetic process"/>
    <property type="evidence" value="ECO:0007669"/>
    <property type="project" value="UniProtKB-KW"/>
</dbReference>
<keyword evidence="4" id="KW-0443">Lipid metabolism</keyword>
<keyword evidence="4" id="KW-0276">Fatty acid metabolism</keyword>
<evidence type="ECO:0000313" key="10">
    <source>
        <dbReference type="Proteomes" id="UP000694404"/>
    </source>
</evidence>
<dbReference type="Pfam" id="PF00571">
    <property type="entry name" value="CBS"/>
    <property type="match status" value="3"/>
</dbReference>
<dbReference type="GO" id="GO:0019901">
    <property type="term" value="F:protein kinase binding"/>
    <property type="evidence" value="ECO:0007669"/>
    <property type="project" value="TreeGrafter"/>
</dbReference>
<dbReference type="OMA" id="MSMQEAM"/>
<dbReference type="InterPro" id="IPR046342">
    <property type="entry name" value="CBS_dom_sf"/>
</dbReference>
<feature type="domain" description="CBS" evidence="8">
    <location>
        <begin position="155"/>
        <end position="212"/>
    </location>
</feature>